<dbReference type="HOGENOM" id="CLU_3362121_0_0_1"/>
<proteinExistence type="predicted"/>
<dbReference type="Gene3D" id="1.10.287.700">
    <property type="entry name" value="Helix hairpin bin"/>
    <property type="match status" value="1"/>
</dbReference>
<feature type="compositionally biased region" description="Acidic residues" evidence="1">
    <location>
        <begin position="1"/>
        <end position="21"/>
    </location>
</feature>
<keyword evidence="3" id="KW-1185">Reference proteome</keyword>
<sequence>EEGAPQEGILEDVPGEPDETYEMPSEGGYQDYEPEA</sequence>
<evidence type="ECO:0000313" key="3">
    <source>
        <dbReference type="Proteomes" id="UP000001074"/>
    </source>
</evidence>
<feature type="region of interest" description="Disordered" evidence="1">
    <location>
        <begin position="1"/>
        <end position="36"/>
    </location>
</feature>
<accession>G1QE56</accession>
<dbReference type="AlphaFoldDB" id="G1QE56"/>
<reference evidence="2" key="2">
    <citation type="submission" date="2025-08" db="UniProtKB">
        <authorList>
            <consortium name="Ensembl"/>
        </authorList>
    </citation>
    <scope>IDENTIFICATION</scope>
</reference>
<dbReference type="Proteomes" id="UP000001074">
    <property type="component" value="Unassembled WGS sequence"/>
</dbReference>
<dbReference type="EMBL" id="AAPE02007780">
    <property type="status" value="NOT_ANNOTATED_CDS"/>
    <property type="molecule type" value="Genomic_DNA"/>
</dbReference>
<protein>
    <submittedName>
        <fullName evidence="2">Uncharacterized protein</fullName>
    </submittedName>
</protein>
<evidence type="ECO:0000256" key="1">
    <source>
        <dbReference type="SAM" id="MobiDB-lite"/>
    </source>
</evidence>
<reference evidence="2" key="3">
    <citation type="submission" date="2025-09" db="UniProtKB">
        <authorList>
            <consortium name="Ensembl"/>
        </authorList>
    </citation>
    <scope>IDENTIFICATION</scope>
</reference>
<dbReference type="InParanoid" id="G1QE56"/>
<dbReference type="Ensembl" id="ENSMLUT00000031181.1">
    <property type="protein sequence ID" value="ENSMLUP00000021989.1"/>
    <property type="gene ID" value="ENSMLUG00000022411.1"/>
</dbReference>
<evidence type="ECO:0000313" key="2">
    <source>
        <dbReference type="Ensembl" id="ENSMLUP00000021989.1"/>
    </source>
</evidence>
<reference evidence="2 3" key="1">
    <citation type="journal article" date="2011" name="Nature">
        <title>A high-resolution map of human evolutionary constraint using 29 mammals.</title>
        <authorList>
            <person name="Lindblad-Toh K."/>
            <person name="Garber M."/>
            <person name="Zuk O."/>
            <person name="Lin M.F."/>
            <person name="Parker B.J."/>
            <person name="Washietl S."/>
            <person name="Kheradpour P."/>
            <person name="Ernst J."/>
            <person name="Jordan G."/>
            <person name="Mauceli E."/>
            <person name="Ward L.D."/>
            <person name="Lowe C.B."/>
            <person name="Holloway A.K."/>
            <person name="Clamp M."/>
            <person name="Gnerre S."/>
            <person name="Alfoldi J."/>
            <person name="Beal K."/>
            <person name="Chang J."/>
            <person name="Clawson H."/>
            <person name="Cuff J."/>
            <person name="Di Palma F."/>
            <person name="Fitzgerald S."/>
            <person name="Flicek P."/>
            <person name="Guttman M."/>
            <person name="Hubisz M.J."/>
            <person name="Jaffe D.B."/>
            <person name="Jungreis I."/>
            <person name="Kent W.J."/>
            <person name="Kostka D."/>
            <person name="Lara M."/>
            <person name="Martins A.L."/>
            <person name="Massingham T."/>
            <person name="Moltke I."/>
            <person name="Raney B.J."/>
            <person name="Rasmussen M.D."/>
            <person name="Robinson J."/>
            <person name="Stark A."/>
            <person name="Vilella A.J."/>
            <person name="Wen J."/>
            <person name="Xie X."/>
            <person name="Zody M.C."/>
            <person name="Baldwin J."/>
            <person name="Bloom T."/>
            <person name="Chin C.W."/>
            <person name="Heiman D."/>
            <person name="Nicol R."/>
            <person name="Nusbaum C."/>
            <person name="Young S."/>
            <person name="Wilkinson J."/>
            <person name="Worley K.C."/>
            <person name="Kovar C.L."/>
            <person name="Muzny D.M."/>
            <person name="Gibbs R.A."/>
            <person name="Cree A."/>
            <person name="Dihn H.H."/>
            <person name="Fowler G."/>
            <person name="Jhangiani S."/>
            <person name="Joshi V."/>
            <person name="Lee S."/>
            <person name="Lewis L.R."/>
            <person name="Nazareth L.V."/>
            <person name="Okwuonu G."/>
            <person name="Santibanez J."/>
            <person name="Warren W.C."/>
            <person name="Mardis E.R."/>
            <person name="Weinstock G.M."/>
            <person name="Wilson R.K."/>
            <person name="Delehaunty K."/>
            <person name="Dooling D."/>
            <person name="Fronik C."/>
            <person name="Fulton L."/>
            <person name="Fulton B."/>
            <person name="Graves T."/>
            <person name="Minx P."/>
            <person name="Sodergren E."/>
            <person name="Birney E."/>
            <person name="Margulies E.H."/>
            <person name="Herrero J."/>
            <person name="Green E.D."/>
            <person name="Haussler D."/>
            <person name="Siepel A."/>
            <person name="Goldman N."/>
            <person name="Pollard K.S."/>
            <person name="Pedersen J.S."/>
            <person name="Lander E.S."/>
            <person name="Kellis M."/>
        </authorList>
    </citation>
    <scope>NUCLEOTIDE SEQUENCE [LARGE SCALE GENOMIC DNA]</scope>
</reference>
<name>G1QE56_MYOLU</name>
<organism evidence="2 3">
    <name type="scientific">Myotis lucifugus</name>
    <name type="common">Little brown bat</name>
    <dbReference type="NCBI Taxonomy" id="59463"/>
    <lineage>
        <taxon>Eukaryota</taxon>
        <taxon>Metazoa</taxon>
        <taxon>Chordata</taxon>
        <taxon>Craniata</taxon>
        <taxon>Vertebrata</taxon>
        <taxon>Euteleostomi</taxon>
        <taxon>Mammalia</taxon>
        <taxon>Eutheria</taxon>
        <taxon>Laurasiatheria</taxon>
        <taxon>Chiroptera</taxon>
        <taxon>Yangochiroptera</taxon>
        <taxon>Vespertilionidae</taxon>
        <taxon>Myotis</taxon>
    </lineage>
</organism>